<dbReference type="GO" id="GO:0019152">
    <property type="term" value="F:acetoin dehydrogenase (NAD+) activity"/>
    <property type="evidence" value="ECO:0007669"/>
    <property type="project" value="InterPro"/>
</dbReference>
<dbReference type="STRING" id="1838280.A6M21_05015"/>
<dbReference type="GO" id="GO:0016747">
    <property type="term" value="F:acyltransferase activity, transferring groups other than amino-acyl groups"/>
    <property type="evidence" value="ECO:0007669"/>
    <property type="project" value="InterPro"/>
</dbReference>
<dbReference type="Proteomes" id="UP000078532">
    <property type="component" value="Unassembled WGS sequence"/>
</dbReference>
<evidence type="ECO:0000313" key="2">
    <source>
        <dbReference type="EMBL" id="OAT85922.1"/>
    </source>
</evidence>
<dbReference type="PROSITE" id="PS51186">
    <property type="entry name" value="GNAT"/>
    <property type="match status" value="1"/>
</dbReference>
<dbReference type="AlphaFoldDB" id="A0A1B7LI05"/>
<dbReference type="SUPFAM" id="SSF55729">
    <property type="entry name" value="Acyl-CoA N-acyltransferases (Nat)"/>
    <property type="match status" value="1"/>
</dbReference>
<dbReference type="InterPro" id="IPR000182">
    <property type="entry name" value="GNAT_dom"/>
</dbReference>
<name>A0A1B7LI05_9FIRM</name>
<dbReference type="InterPro" id="IPR016181">
    <property type="entry name" value="Acyl_CoA_acyltransferase"/>
</dbReference>
<accession>A0A1B7LI05</accession>
<dbReference type="InterPro" id="IPR024699">
    <property type="entry name" value="AcuA"/>
</dbReference>
<comment type="caution">
    <text evidence="2">The sequence shown here is derived from an EMBL/GenBank/DDBJ whole genome shotgun (WGS) entry which is preliminary data.</text>
</comment>
<evidence type="ECO:0000259" key="1">
    <source>
        <dbReference type="PROSITE" id="PS51186"/>
    </source>
</evidence>
<keyword evidence="3" id="KW-1185">Reference proteome</keyword>
<dbReference type="OrthoDB" id="5416633at2"/>
<reference evidence="2 3" key="1">
    <citation type="submission" date="2016-04" db="EMBL/GenBank/DDBJ databases">
        <authorList>
            <person name="Evans L.H."/>
            <person name="Alamgir A."/>
            <person name="Owens N."/>
            <person name="Weber N.D."/>
            <person name="Virtaneva K."/>
            <person name="Barbian K."/>
            <person name="Babar A."/>
            <person name="Rosenke K."/>
        </authorList>
    </citation>
    <scope>NUCLEOTIDE SEQUENCE [LARGE SCALE GENOMIC DNA]</scope>
    <source>
        <strain evidence="2 3">LMa1</strain>
    </source>
</reference>
<dbReference type="RefSeq" id="WP_066666662.1">
    <property type="nucleotide sequence ID" value="NZ_LYVF01000047.1"/>
</dbReference>
<dbReference type="CDD" id="cd04301">
    <property type="entry name" value="NAT_SF"/>
    <property type="match status" value="1"/>
</dbReference>
<dbReference type="GO" id="GO:0045150">
    <property type="term" value="P:acetoin catabolic process"/>
    <property type="evidence" value="ECO:0007669"/>
    <property type="project" value="InterPro"/>
</dbReference>
<proteinExistence type="predicted"/>
<feature type="domain" description="N-acetyltransferase" evidence="1">
    <location>
        <begin position="20"/>
        <end position="182"/>
    </location>
</feature>
<evidence type="ECO:0000313" key="3">
    <source>
        <dbReference type="Proteomes" id="UP000078532"/>
    </source>
</evidence>
<organism evidence="2 3">
    <name type="scientific">Desulfotomaculum copahuensis</name>
    <dbReference type="NCBI Taxonomy" id="1838280"/>
    <lineage>
        <taxon>Bacteria</taxon>
        <taxon>Bacillati</taxon>
        <taxon>Bacillota</taxon>
        <taxon>Clostridia</taxon>
        <taxon>Eubacteriales</taxon>
        <taxon>Desulfotomaculaceae</taxon>
        <taxon>Desulfotomaculum</taxon>
    </lineage>
</organism>
<sequence>MSNAPQAAVKTADIAIEGPVSASYLKPLVMNEGLRNFRNPVRQKEALQIVADSPSGMVYIVRHKQKIIGYVLFHPPNRHSRWSRHPRLLELGAIEISPAWKRRGLATALLQRAFASDLLEQFVVITTEYFWHWDLKGSGLDVWDYQKMLTRLFGRVGFKRRRTDDPEILEHPANMLMVRFGRDVNKTYIRAFDELTYQQSLVE</sequence>
<protein>
    <submittedName>
        <fullName evidence="2">Acetoin dehydrogenase</fullName>
    </submittedName>
</protein>
<dbReference type="Gene3D" id="3.40.630.30">
    <property type="match status" value="1"/>
</dbReference>
<dbReference type="Pfam" id="PF00583">
    <property type="entry name" value="Acetyltransf_1"/>
    <property type="match status" value="1"/>
</dbReference>
<dbReference type="EMBL" id="LYVF01000047">
    <property type="protein sequence ID" value="OAT85922.1"/>
    <property type="molecule type" value="Genomic_DNA"/>
</dbReference>
<gene>
    <name evidence="2" type="ORF">A6M21_05015</name>
</gene>
<dbReference type="PIRSF" id="PIRSF021278">
    <property type="entry name" value="AcuA"/>
    <property type="match status" value="1"/>
</dbReference>